<name>A0A1E5BI13_9VIBR</name>
<dbReference type="OrthoDB" id="5881416at2"/>
<dbReference type="Proteomes" id="UP000094741">
    <property type="component" value="Unassembled WGS sequence"/>
</dbReference>
<reference evidence="1 2" key="1">
    <citation type="journal article" date="2012" name="Science">
        <title>Ecological populations of bacteria act as socially cohesive units of antibiotic production and resistance.</title>
        <authorList>
            <person name="Cordero O.X."/>
            <person name="Wildschutte H."/>
            <person name="Kirkup B."/>
            <person name="Proehl S."/>
            <person name="Ngo L."/>
            <person name="Hussain F."/>
            <person name="Le Roux F."/>
            <person name="Mincer T."/>
            <person name="Polz M.F."/>
        </authorList>
    </citation>
    <scope>NUCLEOTIDE SEQUENCE [LARGE SCALE GENOMIC DNA]</scope>
    <source>
        <strain evidence="1 2">ZF-129</strain>
    </source>
</reference>
<evidence type="ECO:0000313" key="2">
    <source>
        <dbReference type="Proteomes" id="UP000094741"/>
    </source>
</evidence>
<dbReference type="AlphaFoldDB" id="A0A1E5BI13"/>
<dbReference type="eggNOG" id="ENOG5033ZRT">
    <property type="taxonomic scope" value="Bacteria"/>
</dbReference>
<dbReference type="STRING" id="1187848.A1QO_04595"/>
<sequence length="117" mass="13816">MKSETCFSKMSGHPLSEYYTEEDAKNAAEYSKENYDNDLTPYNCTKCGLWHLSPRNRLTPTKKCDRCTGRDGLYKDSYRSKREAQLRAEIIYEEQGISLRAYKCKYRSGWHLTKEDY</sequence>
<dbReference type="RefSeq" id="WP_017041023.1">
    <property type="nucleotide sequence ID" value="NZ_AJYQ02000030.1"/>
</dbReference>
<accession>A0A1E5BI13</accession>
<organism evidence="1 2">
    <name type="scientific">Vibrio genomosp. F10 str. ZF-129</name>
    <dbReference type="NCBI Taxonomy" id="1187848"/>
    <lineage>
        <taxon>Bacteria</taxon>
        <taxon>Pseudomonadati</taxon>
        <taxon>Pseudomonadota</taxon>
        <taxon>Gammaproteobacteria</taxon>
        <taxon>Vibrionales</taxon>
        <taxon>Vibrionaceae</taxon>
        <taxon>Vibrio</taxon>
    </lineage>
</organism>
<gene>
    <name evidence="1" type="ORF">A1QO_04595</name>
</gene>
<evidence type="ECO:0000313" key="1">
    <source>
        <dbReference type="EMBL" id="OEE36949.1"/>
    </source>
</evidence>
<dbReference type="EMBL" id="AJYQ02000030">
    <property type="protein sequence ID" value="OEE36949.1"/>
    <property type="molecule type" value="Genomic_DNA"/>
</dbReference>
<comment type="caution">
    <text evidence="1">The sequence shown here is derived from an EMBL/GenBank/DDBJ whole genome shotgun (WGS) entry which is preliminary data.</text>
</comment>
<proteinExistence type="predicted"/>
<protein>
    <submittedName>
        <fullName evidence="1">Uncharacterized protein</fullName>
    </submittedName>
</protein>